<proteinExistence type="predicted"/>
<reference evidence="2" key="1">
    <citation type="submission" date="2021-03" db="EMBL/GenBank/DDBJ databases">
        <title>Draft genome sequence of rust myrtle Austropuccinia psidii MF-1, a brazilian biotype.</title>
        <authorList>
            <person name="Quecine M.C."/>
            <person name="Pachon D.M.R."/>
            <person name="Bonatelli M.L."/>
            <person name="Correr F.H."/>
            <person name="Franceschini L.M."/>
            <person name="Leite T.F."/>
            <person name="Margarido G.R.A."/>
            <person name="Almeida C.A."/>
            <person name="Ferrarezi J.A."/>
            <person name="Labate C.A."/>
        </authorList>
    </citation>
    <scope>NUCLEOTIDE SEQUENCE</scope>
    <source>
        <strain evidence="2">MF-1</strain>
    </source>
</reference>
<feature type="compositionally biased region" description="Polar residues" evidence="1">
    <location>
        <begin position="43"/>
        <end position="55"/>
    </location>
</feature>
<evidence type="ECO:0000313" key="2">
    <source>
        <dbReference type="EMBL" id="MBW0532940.1"/>
    </source>
</evidence>
<feature type="region of interest" description="Disordered" evidence="1">
    <location>
        <begin position="1"/>
        <end position="55"/>
    </location>
</feature>
<dbReference type="Proteomes" id="UP000765509">
    <property type="component" value="Unassembled WGS sequence"/>
</dbReference>
<organism evidence="2 3">
    <name type="scientific">Austropuccinia psidii MF-1</name>
    <dbReference type="NCBI Taxonomy" id="1389203"/>
    <lineage>
        <taxon>Eukaryota</taxon>
        <taxon>Fungi</taxon>
        <taxon>Dikarya</taxon>
        <taxon>Basidiomycota</taxon>
        <taxon>Pucciniomycotina</taxon>
        <taxon>Pucciniomycetes</taxon>
        <taxon>Pucciniales</taxon>
        <taxon>Sphaerophragmiaceae</taxon>
        <taxon>Austropuccinia</taxon>
    </lineage>
</organism>
<evidence type="ECO:0000313" key="3">
    <source>
        <dbReference type="Proteomes" id="UP000765509"/>
    </source>
</evidence>
<evidence type="ECO:0000256" key="1">
    <source>
        <dbReference type="SAM" id="MobiDB-lite"/>
    </source>
</evidence>
<dbReference type="EMBL" id="AVOT02038142">
    <property type="protein sequence ID" value="MBW0532940.1"/>
    <property type="molecule type" value="Genomic_DNA"/>
</dbReference>
<feature type="compositionally biased region" description="Basic and acidic residues" evidence="1">
    <location>
        <begin position="1"/>
        <end position="11"/>
    </location>
</feature>
<sequence length="188" mass="20392">MSEGARARLGETEDEEGEESVEEEDSGETEVADALENAPEVSKGSNLAPTNQPLVSQSDPSILKIIEKMATIMGQISQATAPEFKNPSMKAPNSSDGTQAHKLRGFIQSCQLIFNIIKQISTLTGRKFCTQLLFSSVKLANELNPTSPIFAMNILPTPSIIVSYLKLSYSVCLVIPMNSGKLNKSWTI</sequence>
<dbReference type="AlphaFoldDB" id="A0A9Q3F926"/>
<gene>
    <name evidence="2" type="ORF">O181_072655</name>
</gene>
<name>A0A9Q3F926_9BASI</name>
<protein>
    <submittedName>
        <fullName evidence="2">Uncharacterized protein</fullName>
    </submittedName>
</protein>
<accession>A0A9Q3F926</accession>
<feature type="compositionally biased region" description="Acidic residues" evidence="1">
    <location>
        <begin position="12"/>
        <end position="33"/>
    </location>
</feature>
<keyword evidence="3" id="KW-1185">Reference proteome</keyword>
<comment type="caution">
    <text evidence="2">The sequence shown here is derived from an EMBL/GenBank/DDBJ whole genome shotgun (WGS) entry which is preliminary data.</text>
</comment>